<organism evidence="2 3">
    <name type="scientific">Clostridium septicum</name>
    <dbReference type="NCBI Taxonomy" id="1504"/>
    <lineage>
        <taxon>Bacteria</taxon>
        <taxon>Bacillati</taxon>
        <taxon>Bacillota</taxon>
        <taxon>Clostridia</taxon>
        <taxon>Eubacteriales</taxon>
        <taxon>Clostridiaceae</taxon>
        <taxon>Clostridium</taxon>
    </lineage>
</organism>
<keyword evidence="1" id="KW-1133">Transmembrane helix</keyword>
<reference evidence="2 3" key="1">
    <citation type="submission" date="2017-09" db="EMBL/GenBank/DDBJ databases">
        <authorList>
            <person name="Thomas P."/>
            <person name="Seyboldt C."/>
        </authorList>
    </citation>
    <scope>NUCLEOTIDE SEQUENCE [LARGE SCALE GENOMIC DNA]</scope>
    <source>
        <strain evidence="2 3">DSM 7534</strain>
    </source>
</reference>
<accession>A0A9N7JLI6</accession>
<name>A0A9N7JLI6_CLOSE</name>
<evidence type="ECO:0000256" key="1">
    <source>
        <dbReference type="SAM" id="Phobius"/>
    </source>
</evidence>
<dbReference type="KEGG" id="csep:CP523_11370"/>
<proteinExistence type="predicted"/>
<evidence type="ECO:0000313" key="3">
    <source>
        <dbReference type="Proteomes" id="UP000280586"/>
    </source>
</evidence>
<dbReference type="Proteomes" id="UP000280586">
    <property type="component" value="Chromosome"/>
</dbReference>
<sequence length="44" mass="5495">MKVIRKELAKLYRFFYSIFWGFYFSASYLFCKNKYKSFLMSIDI</sequence>
<keyword evidence="1" id="KW-0812">Transmembrane</keyword>
<dbReference type="EMBL" id="CP023671">
    <property type="protein sequence ID" value="AYE34963.1"/>
    <property type="molecule type" value="Genomic_DNA"/>
</dbReference>
<keyword evidence="1" id="KW-0472">Membrane</keyword>
<gene>
    <name evidence="2" type="ORF">CP523_11370</name>
</gene>
<protein>
    <submittedName>
        <fullName evidence="2">Uncharacterized protein</fullName>
    </submittedName>
</protein>
<dbReference type="AlphaFoldDB" id="A0A9N7JLI6"/>
<feature type="transmembrane region" description="Helical" evidence="1">
    <location>
        <begin position="12"/>
        <end position="31"/>
    </location>
</feature>
<evidence type="ECO:0000313" key="2">
    <source>
        <dbReference type="EMBL" id="AYE34963.1"/>
    </source>
</evidence>